<dbReference type="EMBL" id="JAWDGP010006628">
    <property type="protein sequence ID" value="KAK3737703.1"/>
    <property type="molecule type" value="Genomic_DNA"/>
</dbReference>
<evidence type="ECO:0000313" key="2">
    <source>
        <dbReference type="Proteomes" id="UP001283361"/>
    </source>
</evidence>
<keyword evidence="2" id="KW-1185">Reference proteome</keyword>
<proteinExistence type="predicted"/>
<evidence type="ECO:0000313" key="1">
    <source>
        <dbReference type="EMBL" id="KAK3737703.1"/>
    </source>
</evidence>
<gene>
    <name evidence="1" type="ORF">RRG08_023101</name>
</gene>
<comment type="caution">
    <text evidence="1">The sequence shown here is derived from an EMBL/GenBank/DDBJ whole genome shotgun (WGS) entry which is preliminary data.</text>
</comment>
<protein>
    <submittedName>
        <fullName evidence="1">Uncharacterized protein</fullName>
    </submittedName>
</protein>
<dbReference type="Proteomes" id="UP001283361">
    <property type="component" value="Unassembled WGS sequence"/>
</dbReference>
<dbReference type="AlphaFoldDB" id="A0AAE0Y9D2"/>
<accession>A0AAE0Y9D2</accession>
<organism evidence="1 2">
    <name type="scientific">Elysia crispata</name>
    <name type="common">lettuce slug</name>
    <dbReference type="NCBI Taxonomy" id="231223"/>
    <lineage>
        <taxon>Eukaryota</taxon>
        <taxon>Metazoa</taxon>
        <taxon>Spiralia</taxon>
        <taxon>Lophotrochozoa</taxon>
        <taxon>Mollusca</taxon>
        <taxon>Gastropoda</taxon>
        <taxon>Heterobranchia</taxon>
        <taxon>Euthyneura</taxon>
        <taxon>Panpulmonata</taxon>
        <taxon>Sacoglossa</taxon>
        <taxon>Placobranchoidea</taxon>
        <taxon>Plakobranchidae</taxon>
        <taxon>Elysia</taxon>
    </lineage>
</organism>
<reference evidence="1" key="1">
    <citation type="journal article" date="2023" name="G3 (Bethesda)">
        <title>A reference genome for the long-term kleptoplast-retaining sea slug Elysia crispata morphotype clarki.</title>
        <authorList>
            <person name="Eastman K.E."/>
            <person name="Pendleton A.L."/>
            <person name="Shaikh M.A."/>
            <person name="Suttiyut T."/>
            <person name="Ogas R."/>
            <person name="Tomko P."/>
            <person name="Gavelis G."/>
            <person name="Widhalm J.R."/>
            <person name="Wisecaver J.H."/>
        </authorList>
    </citation>
    <scope>NUCLEOTIDE SEQUENCE</scope>
    <source>
        <strain evidence="1">ECLA1</strain>
    </source>
</reference>
<sequence>MEVFDDFDAFDRPNASGERYIALDDFPGDYVIIENPVDFNTAAGGSAETSFITPAGVEDVFTTDRMTLGQRNTVEAANDYYKMLAEDQGLSPEVPDLSSFVVDIDGRLRLKNYPDINLINERTGRPNKLTTITDRRGGGEIVRKELGFSKWTPKMSKEAAAAIRKATQGLDRVASAIETAPLEDSGQGATEAIKSAENIVAVLTREGYTSRDILGMCRALESGVRLCGGWVLAGGRL</sequence>
<name>A0AAE0Y9D2_9GAST</name>